<feature type="transmembrane region" description="Helical" evidence="9">
    <location>
        <begin position="300"/>
        <end position="321"/>
    </location>
</feature>
<dbReference type="PANTHER" id="PTHR11730">
    <property type="entry name" value="AMMONIUM TRANSPORTER"/>
    <property type="match status" value="1"/>
</dbReference>
<dbReference type="HOGENOM" id="CLU_021386_1_0_1"/>
<evidence type="ECO:0000256" key="7">
    <source>
        <dbReference type="ARBA" id="ARBA00023177"/>
    </source>
</evidence>
<comment type="subcellular location">
    <subcellularLocation>
        <location evidence="1">Membrane</location>
        <topology evidence="1">Multi-pass membrane protein</topology>
    </subcellularLocation>
</comment>
<evidence type="ECO:0000256" key="1">
    <source>
        <dbReference type="ARBA" id="ARBA00004141"/>
    </source>
</evidence>
<feature type="transmembrane region" description="Helical" evidence="9">
    <location>
        <begin position="97"/>
        <end position="114"/>
    </location>
</feature>
<dbReference type="Gene3D" id="1.10.3430.10">
    <property type="entry name" value="Ammonium transporter AmtB like domains"/>
    <property type="match status" value="1"/>
</dbReference>
<feature type="transmembrane region" description="Helical" evidence="9">
    <location>
        <begin position="179"/>
        <end position="198"/>
    </location>
</feature>
<evidence type="ECO:0000256" key="9">
    <source>
        <dbReference type="SAM" id="Phobius"/>
    </source>
</evidence>
<dbReference type="Proteomes" id="UP000015101">
    <property type="component" value="Unassembled WGS sequence"/>
</dbReference>
<evidence type="ECO:0000256" key="4">
    <source>
        <dbReference type="ARBA" id="ARBA00022692"/>
    </source>
</evidence>
<dbReference type="RefSeq" id="XP_009016010.1">
    <property type="nucleotide sequence ID" value="XM_009017762.1"/>
</dbReference>
<proteinExistence type="inferred from homology"/>
<organism evidence="12 13">
    <name type="scientific">Helobdella robusta</name>
    <name type="common">Californian leech</name>
    <dbReference type="NCBI Taxonomy" id="6412"/>
    <lineage>
        <taxon>Eukaryota</taxon>
        <taxon>Metazoa</taxon>
        <taxon>Spiralia</taxon>
        <taxon>Lophotrochozoa</taxon>
        <taxon>Annelida</taxon>
        <taxon>Clitellata</taxon>
        <taxon>Hirudinea</taxon>
        <taxon>Rhynchobdellida</taxon>
        <taxon>Glossiphoniidae</taxon>
        <taxon>Helobdella</taxon>
    </lineage>
</organism>
<evidence type="ECO:0000256" key="6">
    <source>
        <dbReference type="ARBA" id="ARBA00023136"/>
    </source>
</evidence>
<dbReference type="OMA" id="LAVFTIQ"/>
<evidence type="ECO:0000256" key="2">
    <source>
        <dbReference type="ARBA" id="ARBA00011036"/>
    </source>
</evidence>
<keyword evidence="6 9" id="KW-0472">Membrane</keyword>
<evidence type="ECO:0000256" key="3">
    <source>
        <dbReference type="ARBA" id="ARBA00022448"/>
    </source>
</evidence>
<dbReference type="EMBL" id="KB096324">
    <property type="protein sequence ID" value="ESO06642.1"/>
    <property type="molecule type" value="Genomic_DNA"/>
</dbReference>
<dbReference type="AlphaFoldDB" id="T1FNZ1"/>
<gene>
    <name evidence="12" type="primary">20210538</name>
    <name evidence="11" type="ORF">HELRODRAFT_186399</name>
</gene>
<keyword evidence="13" id="KW-1185">Reference proteome</keyword>
<keyword evidence="3" id="KW-0813">Transport</keyword>
<feature type="domain" description="Ammonium transporter AmtB-like" evidence="10">
    <location>
        <begin position="56"/>
        <end position="414"/>
    </location>
</feature>
<keyword evidence="4 9" id="KW-0812">Transmembrane</keyword>
<dbReference type="EMBL" id="AMQM01000661">
    <property type="status" value="NOT_ANNOTATED_CDS"/>
    <property type="molecule type" value="Genomic_DNA"/>
</dbReference>
<name>T1FNZ1_HELRO</name>
<dbReference type="GO" id="GO:0005886">
    <property type="term" value="C:plasma membrane"/>
    <property type="evidence" value="ECO:0000318"/>
    <property type="project" value="GO_Central"/>
</dbReference>
<dbReference type="FunFam" id="1.10.3430.10:FF:000001">
    <property type="entry name" value="Ammonium transporter Rh type C"/>
    <property type="match status" value="1"/>
</dbReference>
<dbReference type="KEGG" id="hro:HELRODRAFT_186399"/>
<dbReference type="GO" id="GO:0008519">
    <property type="term" value="F:ammonium channel activity"/>
    <property type="evidence" value="ECO:0000318"/>
    <property type="project" value="GO_Central"/>
</dbReference>
<dbReference type="InterPro" id="IPR029020">
    <property type="entry name" value="Ammonium/urea_transptr"/>
</dbReference>
<dbReference type="eggNOG" id="KOG3796">
    <property type="taxonomic scope" value="Eukaryota"/>
</dbReference>
<feature type="transmembrane region" description="Helical" evidence="9">
    <location>
        <begin position="342"/>
        <end position="363"/>
    </location>
</feature>
<keyword evidence="7" id="KW-0924">Ammonia transport</keyword>
<dbReference type="GO" id="GO:0072488">
    <property type="term" value="P:ammonium transmembrane transport"/>
    <property type="evidence" value="ECO:0000318"/>
    <property type="project" value="GO_Central"/>
</dbReference>
<evidence type="ECO:0000313" key="12">
    <source>
        <dbReference type="EnsemblMetazoa" id="HelroP186399"/>
    </source>
</evidence>
<dbReference type="InterPro" id="IPR024041">
    <property type="entry name" value="NH4_transpt_AmtB-like_dom"/>
</dbReference>
<feature type="transmembrane region" description="Helical" evidence="9">
    <location>
        <begin position="250"/>
        <end position="268"/>
    </location>
</feature>
<protein>
    <recommendedName>
        <fullName evidence="10">Ammonium transporter AmtB-like domain-containing protein</fullName>
    </recommendedName>
</protein>
<keyword evidence="8" id="KW-0325">Glycoprotein</keyword>
<dbReference type="InParanoid" id="T1FNZ1"/>
<dbReference type="EnsemblMetazoa" id="HelroT186399">
    <property type="protein sequence ID" value="HelroP186399"/>
    <property type="gene ID" value="HelroG186399"/>
</dbReference>
<feature type="transmembrane region" description="Helical" evidence="9">
    <location>
        <begin position="383"/>
        <end position="410"/>
    </location>
</feature>
<evidence type="ECO:0000256" key="8">
    <source>
        <dbReference type="ARBA" id="ARBA00023180"/>
    </source>
</evidence>
<comment type="similarity">
    <text evidence="2">Belongs to the ammonium transporter (TC 2.A.49) family. Rh subfamily.</text>
</comment>
<dbReference type="GeneID" id="20210538"/>
<keyword evidence="5 9" id="KW-1133">Transmembrane helix</keyword>
<dbReference type="PRINTS" id="PR00342">
    <property type="entry name" value="RHESUSRHD"/>
</dbReference>
<accession>T1FNZ1</accession>
<dbReference type="OrthoDB" id="534912at2759"/>
<feature type="transmembrane region" description="Helical" evidence="9">
    <location>
        <begin position="12"/>
        <end position="33"/>
    </location>
</feature>
<reference evidence="11 13" key="2">
    <citation type="journal article" date="2013" name="Nature">
        <title>Insights into bilaterian evolution from three spiralian genomes.</title>
        <authorList>
            <person name="Simakov O."/>
            <person name="Marletaz F."/>
            <person name="Cho S.J."/>
            <person name="Edsinger-Gonzales E."/>
            <person name="Havlak P."/>
            <person name="Hellsten U."/>
            <person name="Kuo D.H."/>
            <person name="Larsson T."/>
            <person name="Lv J."/>
            <person name="Arendt D."/>
            <person name="Savage R."/>
            <person name="Osoegawa K."/>
            <person name="de Jong P."/>
            <person name="Grimwood J."/>
            <person name="Chapman J.A."/>
            <person name="Shapiro H."/>
            <person name="Aerts A."/>
            <person name="Otillar R.P."/>
            <person name="Terry A.Y."/>
            <person name="Boore J.L."/>
            <person name="Grigoriev I.V."/>
            <person name="Lindberg D.R."/>
            <person name="Seaver E.C."/>
            <person name="Weisblat D.A."/>
            <person name="Putnam N.H."/>
            <person name="Rokhsar D.S."/>
        </authorList>
    </citation>
    <scope>NUCLEOTIDE SEQUENCE</scope>
</reference>
<dbReference type="GO" id="GO:0097272">
    <property type="term" value="P:ammonium homeostasis"/>
    <property type="evidence" value="ECO:0000318"/>
    <property type="project" value="GO_Central"/>
</dbReference>
<dbReference type="FunCoup" id="T1FNZ1">
    <property type="interactions" value="15"/>
</dbReference>
<evidence type="ECO:0000256" key="5">
    <source>
        <dbReference type="ARBA" id="ARBA00022989"/>
    </source>
</evidence>
<feature type="transmembrane region" description="Helical" evidence="9">
    <location>
        <begin position="210"/>
        <end position="230"/>
    </location>
</feature>
<evidence type="ECO:0000313" key="13">
    <source>
        <dbReference type="Proteomes" id="UP000015101"/>
    </source>
</evidence>
<reference evidence="12" key="3">
    <citation type="submission" date="2015-06" db="UniProtKB">
        <authorList>
            <consortium name="EnsemblMetazoa"/>
        </authorList>
    </citation>
    <scope>IDENTIFICATION</scope>
</reference>
<dbReference type="PANTHER" id="PTHR11730:SF60">
    <property type="entry name" value="RH50, ISOFORM D"/>
    <property type="match status" value="1"/>
</dbReference>
<dbReference type="Pfam" id="PF00909">
    <property type="entry name" value="Ammonium_transp"/>
    <property type="match status" value="1"/>
</dbReference>
<reference evidence="13" key="1">
    <citation type="submission" date="2012-12" db="EMBL/GenBank/DDBJ databases">
        <authorList>
            <person name="Hellsten U."/>
            <person name="Grimwood J."/>
            <person name="Chapman J.A."/>
            <person name="Shapiro H."/>
            <person name="Aerts A."/>
            <person name="Otillar R.P."/>
            <person name="Terry A.Y."/>
            <person name="Boore J.L."/>
            <person name="Simakov O."/>
            <person name="Marletaz F."/>
            <person name="Cho S.-J."/>
            <person name="Edsinger-Gonzales E."/>
            <person name="Havlak P."/>
            <person name="Kuo D.-H."/>
            <person name="Larsson T."/>
            <person name="Lv J."/>
            <person name="Arendt D."/>
            <person name="Savage R."/>
            <person name="Osoegawa K."/>
            <person name="de Jong P."/>
            <person name="Lindberg D.R."/>
            <person name="Seaver E.C."/>
            <person name="Weisblat D.A."/>
            <person name="Putnam N.H."/>
            <person name="Grigoriev I.V."/>
            <person name="Rokhsar D.S."/>
        </authorList>
    </citation>
    <scope>NUCLEOTIDE SEQUENCE</scope>
</reference>
<dbReference type="CTD" id="20210538"/>
<feature type="transmembrane region" description="Helical" evidence="9">
    <location>
        <begin position="126"/>
        <end position="142"/>
    </location>
</feature>
<sequence length="455" mass="50510">MVRNYCKFPNKFTLAVIICEIIILVFFGVFVRYDWEVGMPKPLNKNYTEVHAKETAEEHVEHYYSLFQDIHIMMFIGFGFLMTFLKRYGFSSVGMNFFIAAFVLQWQTIIHGWIDTFEYYETLIESDFAAAAVLISFGAVLGKVSPIQLLIMAAMEIVFYEGNIKIVIGYIGATDIGDSMTVHTFGAYFGLMVAWVLYKKEVHDAEEKEGSVYQSDIFAMIGTIFLWICWPSFNSGTAVDEGRVRAIVNTYYSLTASVITTFAISSLVDKKNRFNMVHVQNSTLAGGVAIGSVADMIIQPWAAILTGMVAGVVSVLGYKFLTPYLSTRLKLHDTCGVHNLHGMPGVISGLGSILAAGISYPYLYENGLTKIFGDEAMDTSLNYRAGMQAACLGVTLGIAMFGGLMTGAVLKIPIFDHPIGEQIFDDEDYWIIPVDESHHRPAVDGEEMGPTFSKI</sequence>
<feature type="transmembrane region" description="Helical" evidence="9">
    <location>
        <begin position="63"/>
        <end position="85"/>
    </location>
</feature>
<evidence type="ECO:0000259" key="10">
    <source>
        <dbReference type="Pfam" id="PF00909"/>
    </source>
</evidence>
<dbReference type="SUPFAM" id="SSF111352">
    <property type="entry name" value="Ammonium transporter"/>
    <property type="match status" value="1"/>
</dbReference>
<evidence type="ECO:0000313" key="11">
    <source>
        <dbReference type="EMBL" id="ESO06642.1"/>
    </source>
</evidence>
<dbReference type="InterPro" id="IPR002229">
    <property type="entry name" value="RhesusRHD"/>
</dbReference>